<dbReference type="InterPro" id="IPR000944">
    <property type="entry name" value="Tscrpt_reg_Rrf2"/>
</dbReference>
<name>A0A4Z0D729_9FIRM</name>
<dbReference type="PANTHER" id="PTHR33221:SF5">
    <property type="entry name" value="HTH-TYPE TRANSCRIPTIONAL REGULATOR ISCR"/>
    <property type="match status" value="1"/>
</dbReference>
<protein>
    <submittedName>
        <fullName evidence="2">Rrf2 family transcriptional regulator</fullName>
    </submittedName>
</protein>
<dbReference type="SUPFAM" id="SSF46785">
    <property type="entry name" value="Winged helix' DNA-binding domain"/>
    <property type="match status" value="1"/>
</dbReference>
<sequence length="140" mass="15498">MRLSTKGRYGLMAMYQLAIVYGEGPISIKSIADEEELSENYLEQLFSTLKKDGLIVSSRGAYGGYMLSRHPKEITVGDILRSLEGDNYPAECVSSDGFECKKEEMCATKLVLAKLKNGIDQVIDSITLQDMVEESNTINS</sequence>
<evidence type="ECO:0000313" key="2">
    <source>
        <dbReference type="EMBL" id="TFZ40698.1"/>
    </source>
</evidence>
<comment type="caution">
    <text evidence="2">The sequence shown here is derived from an EMBL/GenBank/DDBJ whole genome shotgun (WGS) entry which is preliminary data.</text>
</comment>
<organism evidence="2 3">
    <name type="scientific">Soehngenia longivitae</name>
    <dbReference type="NCBI Taxonomy" id="2562294"/>
    <lineage>
        <taxon>Bacteria</taxon>
        <taxon>Bacillati</taxon>
        <taxon>Bacillota</taxon>
        <taxon>Tissierellia</taxon>
        <taxon>Tissierellales</taxon>
        <taxon>Tissierellaceae</taxon>
        <taxon>Soehngenia</taxon>
    </lineage>
</organism>
<dbReference type="InterPro" id="IPR030489">
    <property type="entry name" value="TR_Rrf2-type_CS"/>
</dbReference>
<evidence type="ECO:0000256" key="1">
    <source>
        <dbReference type="ARBA" id="ARBA00023125"/>
    </source>
</evidence>
<dbReference type="GO" id="GO:0003700">
    <property type="term" value="F:DNA-binding transcription factor activity"/>
    <property type="evidence" value="ECO:0007669"/>
    <property type="project" value="TreeGrafter"/>
</dbReference>
<keyword evidence="1" id="KW-0238">DNA-binding</keyword>
<dbReference type="InterPro" id="IPR036390">
    <property type="entry name" value="WH_DNA-bd_sf"/>
</dbReference>
<evidence type="ECO:0000313" key="3">
    <source>
        <dbReference type="Proteomes" id="UP000298381"/>
    </source>
</evidence>
<dbReference type="RefSeq" id="WP_135270724.1">
    <property type="nucleotide sequence ID" value="NZ_SRIB01000004.1"/>
</dbReference>
<dbReference type="EMBL" id="SRIB01000004">
    <property type="protein sequence ID" value="TFZ40698.1"/>
    <property type="molecule type" value="Genomic_DNA"/>
</dbReference>
<dbReference type="PANTHER" id="PTHR33221">
    <property type="entry name" value="WINGED HELIX-TURN-HELIX TRANSCRIPTIONAL REGULATOR, RRF2 FAMILY"/>
    <property type="match status" value="1"/>
</dbReference>
<gene>
    <name evidence="2" type="ORF">E4100_03830</name>
</gene>
<dbReference type="PROSITE" id="PS01332">
    <property type="entry name" value="HTH_RRF2_1"/>
    <property type="match status" value="1"/>
</dbReference>
<dbReference type="Proteomes" id="UP000298381">
    <property type="component" value="Unassembled WGS sequence"/>
</dbReference>
<accession>A0A4Z0D729</accession>
<proteinExistence type="predicted"/>
<reference evidence="2 3" key="1">
    <citation type="submission" date="2019-03" db="EMBL/GenBank/DDBJ databases">
        <title>Draft genome sequence data and analysis of a Fermenting Bacterium, Soehngenia longevitae strain 1933PT, isolated from petroleum reservoir in Azerbaijan.</title>
        <authorList>
            <person name="Grouzdev D.S."/>
            <person name="Bidzhieva S.K."/>
            <person name="Sokolova D.S."/>
            <person name="Tourova T.P."/>
            <person name="Poltaraus A.B."/>
            <person name="Nazina T.N."/>
        </authorList>
    </citation>
    <scope>NUCLEOTIDE SEQUENCE [LARGE SCALE GENOMIC DNA]</scope>
    <source>
        <strain evidence="2 3">1933P</strain>
    </source>
</reference>
<dbReference type="OrthoDB" id="9808360at2"/>
<dbReference type="GO" id="GO:0003677">
    <property type="term" value="F:DNA binding"/>
    <property type="evidence" value="ECO:0007669"/>
    <property type="project" value="UniProtKB-KW"/>
</dbReference>
<dbReference type="AlphaFoldDB" id="A0A4Z0D729"/>
<dbReference type="PROSITE" id="PS51197">
    <property type="entry name" value="HTH_RRF2_2"/>
    <property type="match status" value="1"/>
</dbReference>
<dbReference type="Gene3D" id="1.10.10.10">
    <property type="entry name" value="Winged helix-like DNA-binding domain superfamily/Winged helix DNA-binding domain"/>
    <property type="match status" value="1"/>
</dbReference>
<dbReference type="GO" id="GO:0005829">
    <property type="term" value="C:cytosol"/>
    <property type="evidence" value="ECO:0007669"/>
    <property type="project" value="TreeGrafter"/>
</dbReference>
<dbReference type="NCBIfam" id="TIGR00738">
    <property type="entry name" value="rrf2_super"/>
    <property type="match status" value="1"/>
</dbReference>
<dbReference type="Pfam" id="PF02082">
    <property type="entry name" value="Rrf2"/>
    <property type="match status" value="1"/>
</dbReference>
<dbReference type="InterPro" id="IPR036388">
    <property type="entry name" value="WH-like_DNA-bd_sf"/>
</dbReference>
<keyword evidence="3" id="KW-1185">Reference proteome</keyword>